<dbReference type="Gene3D" id="3.30.750.24">
    <property type="entry name" value="STAS domain"/>
    <property type="match status" value="1"/>
</dbReference>
<dbReference type="InterPro" id="IPR002645">
    <property type="entry name" value="STAS_dom"/>
</dbReference>
<dbReference type="InterPro" id="IPR058548">
    <property type="entry name" value="MlaB-like_STAS"/>
</dbReference>
<dbReference type="Pfam" id="PF13466">
    <property type="entry name" value="STAS_2"/>
    <property type="match status" value="1"/>
</dbReference>
<dbReference type="EMBL" id="JACXSS010000001">
    <property type="protein sequence ID" value="MBD9356985.1"/>
    <property type="molecule type" value="Genomic_DNA"/>
</dbReference>
<gene>
    <name evidence="2" type="ORF">IE877_14050</name>
</gene>
<dbReference type="CDD" id="cd07043">
    <property type="entry name" value="STAS_anti-anti-sigma_factors"/>
    <property type="match status" value="1"/>
</dbReference>
<comment type="caution">
    <text evidence="2">The sequence shown here is derived from an EMBL/GenBank/DDBJ whole genome shotgun (WGS) entry which is preliminary data.</text>
</comment>
<dbReference type="PROSITE" id="PS50801">
    <property type="entry name" value="STAS"/>
    <property type="match status" value="1"/>
</dbReference>
<name>A0ABR9D1S4_9GAMM</name>
<evidence type="ECO:0000313" key="2">
    <source>
        <dbReference type="EMBL" id="MBD9356985.1"/>
    </source>
</evidence>
<evidence type="ECO:0000313" key="3">
    <source>
        <dbReference type="Proteomes" id="UP000652176"/>
    </source>
</evidence>
<feature type="domain" description="STAS" evidence="1">
    <location>
        <begin position="11"/>
        <end position="110"/>
    </location>
</feature>
<dbReference type="InterPro" id="IPR036513">
    <property type="entry name" value="STAS_dom_sf"/>
</dbReference>
<keyword evidence="3" id="KW-1185">Reference proteome</keyword>
<evidence type="ECO:0000259" key="1">
    <source>
        <dbReference type="PROSITE" id="PS50801"/>
    </source>
</evidence>
<sequence length="110" mass="12180">MAIELKQQKKGVTHLAIQGELTIYSVLEHKEALFPYLSSAKEIQIDLADVTEIDSAGLQLLMFLKQEAVSRGITFSLSQHSEAVVEVLELLNLSKHFGDPIVISADWKSS</sequence>
<dbReference type="SUPFAM" id="SSF52091">
    <property type="entry name" value="SpoIIaa-like"/>
    <property type="match status" value="1"/>
</dbReference>
<dbReference type="PANTHER" id="PTHR35849:SF2">
    <property type="entry name" value="BLR2341 PROTEIN"/>
    <property type="match status" value="1"/>
</dbReference>
<accession>A0ABR9D1S4</accession>
<organism evidence="2 3">
    <name type="scientific">Methylomonas albis</name>
    <dbReference type="NCBI Taxonomy" id="1854563"/>
    <lineage>
        <taxon>Bacteria</taxon>
        <taxon>Pseudomonadati</taxon>
        <taxon>Pseudomonadota</taxon>
        <taxon>Gammaproteobacteria</taxon>
        <taxon>Methylococcales</taxon>
        <taxon>Methylococcaceae</taxon>
        <taxon>Methylomonas</taxon>
    </lineage>
</organism>
<proteinExistence type="predicted"/>
<reference evidence="2 3" key="1">
    <citation type="submission" date="2020-09" db="EMBL/GenBank/DDBJ databases">
        <title>Methylomonas albis sp. nov. and Methylomonas fluvii sp. nov.: Two cold-adapted methanotrophs from the River Elbe and an amended description of Methylovulum psychrotolerans strain Eb1.</title>
        <authorList>
            <person name="Bussmann I.K."/>
            <person name="Klings K.-W."/>
            <person name="Warnstedt J."/>
            <person name="Hoppert M."/>
            <person name="Saborowski A."/>
            <person name="Horn F."/>
            <person name="Liebner S."/>
        </authorList>
    </citation>
    <scope>NUCLEOTIDE SEQUENCE [LARGE SCALE GENOMIC DNA]</scope>
    <source>
        <strain evidence="2 3">EbA</strain>
    </source>
</reference>
<dbReference type="PANTHER" id="PTHR35849">
    <property type="entry name" value="BLR2341 PROTEIN"/>
    <property type="match status" value="1"/>
</dbReference>
<dbReference type="RefSeq" id="WP_192375298.1">
    <property type="nucleotide sequence ID" value="NZ_CAJHIV010000001.1"/>
</dbReference>
<protein>
    <submittedName>
        <fullName evidence="2">STAS domain-containing protein</fullName>
    </submittedName>
</protein>
<dbReference type="Proteomes" id="UP000652176">
    <property type="component" value="Unassembled WGS sequence"/>
</dbReference>
<dbReference type="InterPro" id="IPR052746">
    <property type="entry name" value="MlaB_ABC_Transporter"/>
</dbReference>